<feature type="transmembrane region" description="Helical" evidence="1">
    <location>
        <begin position="46"/>
        <end position="70"/>
    </location>
</feature>
<gene>
    <name evidence="3" type="ORF">SAMN05216480_10275</name>
</gene>
<dbReference type="OrthoDB" id="1418407at2"/>
<protein>
    <recommendedName>
        <fullName evidence="2">Heparan-alpha-glucosaminide N-acetyltransferase catalytic domain-containing protein</fullName>
    </recommendedName>
</protein>
<dbReference type="Proteomes" id="UP000199138">
    <property type="component" value="Unassembled WGS sequence"/>
</dbReference>
<feature type="transmembrane region" description="Helical" evidence="1">
    <location>
        <begin position="91"/>
        <end position="110"/>
    </location>
</feature>
<accession>A0A1I7FNS1</accession>
<proteinExistence type="predicted"/>
<feature type="transmembrane region" description="Helical" evidence="1">
    <location>
        <begin position="321"/>
        <end position="343"/>
    </location>
</feature>
<dbReference type="RefSeq" id="WP_093023617.1">
    <property type="nucleotide sequence ID" value="NZ_FPBK01000002.1"/>
</dbReference>
<sequence>MKQPIRLYFIDLIRAYAICMMLQGHFTDSLLGYDFRDSNNIFYSIWLYNRGITAPVFFTVSGFIFTYLLIKDKAHLGWDNIRVRKGIKRGLMLLGIGYALRMNIGGLLIGEIYDGFYMIDVLQCIGLSLLLIITVYMLTLKAKSWIMPSILLFFTLFLFAFEPIYSQQSFDFLPKAIANYFTKRNGSVFTIFPWFGYAAFGAFLGYVFNYFKEHKHIYTYAISTAFIGGIAFLFGSSPLFWKLYEVTNFDIFKLIHDNNYLFARLGNVLLIFGIFMLLQNVITSRKFREIGQNTLSIYVIHFMLLYGSFTGIGLYKFFNHQLAPIIVVPGAMAFVMVTVFLSFKYNLYKPDLDAKLAIVKQEVQVRSIDALHITVDLAIRLKNKIVALFGWKKY</sequence>
<keyword evidence="1" id="KW-0472">Membrane</keyword>
<feature type="transmembrane region" description="Helical" evidence="1">
    <location>
        <begin position="295"/>
        <end position="315"/>
    </location>
</feature>
<feature type="domain" description="Heparan-alpha-glucosaminide N-acetyltransferase catalytic" evidence="2">
    <location>
        <begin position="6"/>
        <end position="226"/>
    </location>
</feature>
<feature type="transmembrane region" description="Helical" evidence="1">
    <location>
        <begin position="261"/>
        <end position="283"/>
    </location>
</feature>
<feature type="transmembrane region" description="Helical" evidence="1">
    <location>
        <begin position="145"/>
        <end position="166"/>
    </location>
</feature>
<evidence type="ECO:0000313" key="4">
    <source>
        <dbReference type="Proteomes" id="UP000199138"/>
    </source>
</evidence>
<feature type="transmembrane region" description="Helical" evidence="1">
    <location>
        <begin position="7"/>
        <end position="26"/>
    </location>
</feature>
<keyword evidence="1" id="KW-1133">Transmembrane helix</keyword>
<organism evidence="3 4">
    <name type="scientific">Pustulibacterium marinum</name>
    <dbReference type="NCBI Taxonomy" id="1224947"/>
    <lineage>
        <taxon>Bacteria</taxon>
        <taxon>Pseudomonadati</taxon>
        <taxon>Bacteroidota</taxon>
        <taxon>Flavobacteriia</taxon>
        <taxon>Flavobacteriales</taxon>
        <taxon>Flavobacteriaceae</taxon>
        <taxon>Pustulibacterium</taxon>
    </lineage>
</organism>
<evidence type="ECO:0000313" key="3">
    <source>
        <dbReference type="EMBL" id="SFU37852.1"/>
    </source>
</evidence>
<feature type="transmembrane region" description="Helical" evidence="1">
    <location>
        <begin position="186"/>
        <end position="208"/>
    </location>
</feature>
<name>A0A1I7FNS1_9FLAO</name>
<feature type="transmembrane region" description="Helical" evidence="1">
    <location>
        <begin position="116"/>
        <end position="138"/>
    </location>
</feature>
<dbReference type="InterPro" id="IPR012429">
    <property type="entry name" value="HGSNAT_cat"/>
</dbReference>
<dbReference type="AlphaFoldDB" id="A0A1I7FNS1"/>
<evidence type="ECO:0000259" key="2">
    <source>
        <dbReference type="Pfam" id="PF07786"/>
    </source>
</evidence>
<dbReference type="Pfam" id="PF07786">
    <property type="entry name" value="HGSNAT_cat"/>
    <property type="match status" value="1"/>
</dbReference>
<keyword evidence="4" id="KW-1185">Reference proteome</keyword>
<dbReference type="STRING" id="1224947.SAMN05216480_10275"/>
<reference evidence="3 4" key="1">
    <citation type="submission" date="2016-10" db="EMBL/GenBank/DDBJ databases">
        <authorList>
            <person name="de Groot N.N."/>
        </authorList>
    </citation>
    <scope>NUCLEOTIDE SEQUENCE [LARGE SCALE GENOMIC DNA]</scope>
    <source>
        <strain evidence="3 4">CGMCC 1.12333</strain>
    </source>
</reference>
<dbReference type="EMBL" id="FPBK01000002">
    <property type="protein sequence ID" value="SFU37852.1"/>
    <property type="molecule type" value="Genomic_DNA"/>
</dbReference>
<feature type="transmembrane region" description="Helical" evidence="1">
    <location>
        <begin position="220"/>
        <end position="241"/>
    </location>
</feature>
<keyword evidence="1" id="KW-0812">Transmembrane</keyword>
<evidence type="ECO:0000256" key="1">
    <source>
        <dbReference type="SAM" id="Phobius"/>
    </source>
</evidence>